<evidence type="ECO:0000313" key="13">
    <source>
        <dbReference type="Proteomes" id="UP000298325"/>
    </source>
</evidence>
<dbReference type="OrthoDB" id="9803010at2"/>
<evidence type="ECO:0000256" key="4">
    <source>
        <dbReference type="ARBA" id="ARBA00007637"/>
    </source>
</evidence>
<organism evidence="12 13">
    <name type="scientific">Marinobacter confluentis</name>
    <dbReference type="NCBI Taxonomy" id="1697557"/>
    <lineage>
        <taxon>Bacteria</taxon>
        <taxon>Pseudomonadati</taxon>
        <taxon>Pseudomonadota</taxon>
        <taxon>Gammaproteobacteria</taxon>
        <taxon>Pseudomonadales</taxon>
        <taxon>Marinobacteraceae</taxon>
        <taxon>Marinobacter</taxon>
    </lineage>
</organism>
<dbReference type="Gene3D" id="3.40.50.720">
    <property type="entry name" value="NAD(P)-binding Rossmann-like Domain"/>
    <property type="match status" value="1"/>
</dbReference>
<dbReference type="PANTHER" id="PTHR43725">
    <property type="entry name" value="UDP-GLUCOSE 4-EPIMERASE"/>
    <property type="match status" value="1"/>
</dbReference>
<proteinExistence type="inferred from homology"/>
<dbReference type="AlphaFoldDB" id="A0A4Z1BTN7"/>
<name>A0A4Z1BTN7_9GAMM</name>
<dbReference type="UniPathway" id="UPA00214"/>
<evidence type="ECO:0000259" key="11">
    <source>
        <dbReference type="Pfam" id="PF01370"/>
    </source>
</evidence>
<keyword evidence="7 10" id="KW-0520">NAD</keyword>
<dbReference type="Gene3D" id="3.90.25.10">
    <property type="entry name" value="UDP-galactose 4-epimerase, domain 1"/>
    <property type="match status" value="1"/>
</dbReference>
<evidence type="ECO:0000256" key="9">
    <source>
        <dbReference type="ARBA" id="ARBA00023277"/>
    </source>
</evidence>
<comment type="caution">
    <text evidence="12">The sequence shown here is derived from an EMBL/GenBank/DDBJ whole genome shotgun (WGS) entry which is preliminary data.</text>
</comment>
<evidence type="ECO:0000256" key="5">
    <source>
        <dbReference type="ARBA" id="ARBA00013189"/>
    </source>
</evidence>
<dbReference type="PANTHER" id="PTHR43725:SF53">
    <property type="entry name" value="UDP-ARABINOSE 4-EPIMERASE 1"/>
    <property type="match status" value="1"/>
</dbReference>
<evidence type="ECO:0000256" key="1">
    <source>
        <dbReference type="ARBA" id="ARBA00000083"/>
    </source>
</evidence>
<comment type="similarity">
    <text evidence="4 10">Belongs to the NAD(P)-dependent epimerase/dehydratase family.</text>
</comment>
<dbReference type="EMBL" id="SRPF01000001">
    <property type="protein sequence ID" value="TGN41465.1"/>
    <property type="molecule type" value="Genomic_DNA"/>
</dbReference>
<dbReference type="InterPro" id="IPR036291">
    <property type="entry name" value="NAD(P)-bd_dom_sf"/>
</dbReference>
<comment type="pathway">
    <text evidence="3 10">Carbohydrate metabolism; galactose metabolism.</text>
</comment>
<evidence type="ECO:0000256" key="6">
    <source>
        <dbReference type="ARBA" id="ARBA00018569"/>
    </source>
</evidence>
<sequence>MKVLVTGGAGYIGSHVVRQLGEAGHDVVVFDNLSTGYPWAVTCGELVVGDLADEAAIEQVFSAHQFEAVLHFAANIVVPESVENPLKYYSNNTRNTLNLLKAVEKHRIPRMVFSSTAAVYGMPEQTVLTEDLPLAPINPYGASKMMSERMIMDLAAASSLNYVILRYFNVAGANPDGLLGQATPEATHLIKVACECVTGKREGMSIFGTDYDTRDGTCIRDYIHVEDLAKAHVMALDYMARGGESQVLNCGYGRGFTVREVIDMVKLESGMEFSVTETGRRAGDPGALMADNTRIKEVLGWEPSFDDLKTIVCTALAWEKIWVEKQIKTSNERSGI</sequence>
<dbReference type="InterPro" id="IPR005886">
    <property type="entry name" value="UDP_G4E"/>
</dbReference>
<dbReference type="SUPFAM" id="SSF51735">
    <property type="entry name" value="NAD(P)-binding Rossmann-fold domains"/>
    <property type="match status" value="1"/>
</dbReference>
<dbReference type="CDD" id="cd05247">
    <property type="entry name" value="UDP_G4E_1_SDR_e"/>
    <property type="match status" value="1"/>
</dbReference>
<evidence type="ECO:0000256" key="3">
    <source>
        <dbReference type="ARBA" id="ARBA00004947"/>
    </source>
</evidence>
<evidence type="ECO:0000313" key="12">
    <source>
        <dbReference type="EMBL" id="TGN41465.1"/>
    </source>
</evidence>
<dbReference type="NCBIfam" id="TIGR01179">
    <property type="entry name" value="galE"/>
    <property type="match status" value="1"/>
</dbReference>
<dbReference type="Proteomes" id="UP000298325">
    <property type="component" value="Unassembled WGS sequence"/>
</dbReference>
<keyword evidence="9 10" id="KW-0119">Carbohydrate metabolism</keyword>
<feature type="domain" description="NAD-dependent epimerase/dehydratase" evidence="11">
    <location>
        <begin position="3"/>
        <end position="251"/>
    </location>
</feature>
<dbReference type="EC" id="5.1.3.2" evidence="5 10"/>
<protein>
    <recommendedName>
        <fullName evidence="6 10">UDP-glucose 4-epimerase</fullName>
        <ecNumber evidence="5 10">5.1.3.2</ecNumber>
    </recommendedName>
</protein>
<comment type="subunit">
    <text evidence="10">Homodimer.</text>
</comment>
<evidence type="ECO:0000256" key="7">
    <source>
        <dbReference type="ARBA" id="ARBA00023027"/>
    </source>
</evidence>
<comment type="catalytic activity">
    <reaction evidence="1 10">
        <text>UDP-alpha-D-glucose = UDP-alpha-D-galactose</text>
        <dbReference type="Rhea" id="RHEA:22168"/>
        <dbReference type="ChEBI" id="CHEBI:58885"/>
        <dbReference type="ChEBI" id="CHEBI:66914"/>
        <dbReference type="EC" id="5.1.3.2"/>
    </reaction>
</comment>
<dbReference type="GO" id="GO:0033499">
    <property type="term" value="P:galactose catabolic process via UDP-galactose, Leloir pathway"/>
    <property type="evidence" value="ECO:0007669"/>
    <property type="project" value="TreeGrafter"/>
</dbReference>
<accession>A0A4Z1BTN7</accession>
<evidence type="ECO:0000256" key="2">
    <source>
        <dbReference type="ARBA" id="ARBA00001911"/>
    </source>
</evidence>
<dbReference type="InterPro" id="IPR001509">
    <property type="entry name" value="Epimerase_deHydtase"/>
</dbReference>
<evidence type="ECO:0000256" key="10">
    <source>
        <dbReference type="RuleBase" id="RU366046"/>
    </source>
</evidence>
<gene>
    <name evidence="12" type="primary">galE</name>
    <name evidence="12" type="ORF">E5Q11_02690</name>
</gene>
<reference evidence="12 13" key="1">
    <citation type="submission" date="2019-04" db="EMBL/GenBank/DDBJ databases">
        <authorList>
            <person name="Park S."/>
            <person name="Yoon J.-H."/>
        </authorList>
    </citation>
    <scope>NUCLEOTIDE SEQUENCE [LARGE SCALE GENOMIC DNA]</scope>
    <source>
        <strain evidence="12 13">HJM-18</strain>
    </source>
</reference>
<dbReference type="Pfam" id="PF01370">
    <property type="entry name" value="Epimerase"/>
    <property type="match status" value="1"/>
</dbReference>
<keyword evidence="8 10" id="KW-0413">Isomerase</keyword>
<dbReference type="GO" id="GO:0003978">
    <property type="term" value="F:UDP-glucose 4-epimerase activity"/>
    <property type="evidence" value="ECO:0007669"/>
    <property type="project" value="UniProtKB-UniRule"/>
</dbReference>
<keyword evidence="13" id="KW-1185">Reference proteome</keyword>
<dbReference type="RefSeq" id="WP_135801850.1">
    <property type="nucleotide sequence ID" value="NZ_SRPF01000001.1"/>
</dbReference>
<evidence type="ECO:0000256" key="8">
    <source>
        <dbReference type="ARBA" id="ARBA00023235"/>
    </source>
</evidence>
<comment type="cofactor">
    <cofactor evidence="2 10">
        <name>NAD(+)</name>
        <dbReference type="ChEBI" id="CHEBI:57540"/>
    </cofactor>
</comment>